<keyword evidence="2" id="KW-1185">Reference proteome</keyword>
<sequence length="85" mass="9424">MVTAIRRCAECGAEFVWTSRTPNRRFCDAGCRARWWRTHRARTREPDGTADGSTCAAASRLSATHECPNCGQRITVINLLVSDAP</sequence>
<comment type="caution">
    <text evidence="1">The sequence shown here is derived from an EMBL/GenBank/DDBJ whole genome shotgun (WGS) entry which is preliminary data.</text>
</comment>
<protein>
    <submittedName>
        <fullName evidence="1">Uncharacterized protein</fullName>
    </submittedName>
</protein>
<dbReference type="EMBL" id="BNBI01000024">
    <property type="protein sequence ID" value="GHF33986.1"/>
    <property type="molecule type" value="Genomic_DNA"/>
</dbReference>
<accession>A0A919EA91</accession>
<reference evidence="1" key="1">
    <citation type="journal article" date="2014" name="Int. J. Syst. Evol. Microbiol.">
        <title>Complete genome sequence of Corynebacterium casei LMG S-19264T (=DSM 44701T), isolated from a smear-ripened cheese.</title>
        <authorList>
            <consortium name="US DOE Joint Genome Institute (JGI-PGF)"/>
            <person name="Walter F."/>
            <person name="Albersmeier A."/>
            <person name="Kalinowski J."/>
            <person name="Ruckert C."/>
        </authorList>
    </citation>
    <scope>NUCLEOTIDE SEQUENCE</scope>
    <source>
        <strain evidence="1">JCM 4477</strain>
    </source>
</reference>
<dbReference type="Proteomes" id="UP000630718">
    <property type="component" value="Unassembled WGS sequence"/>
</dbReference>
<name>A0A919EA91_9ACTN</name>
<dbReference type="RefSeq" id="WP_190208463.1">
    <property type="nucleotide sequence ID" value="NZ_BNBI01000024.1"/>
</dbReference>
<reference evidence="1" key="2">
    <citation type="submission" date="2020-09" db="EMBL/GenBank/DDBJ databases">
        <authorList>
            <person name="Sun Q."/>
            <person name="Ohkuma M."/>
        </authorList>
    </citation>
    <scope>NUCLEOTIDE SEQUENCE</scope>
    <source>
        <strain evidence="1">JCM 4477</strain>
    </source>
</reference>
<dbReference type="AlphaFoldDB" id="A0A919EA91"/>
<organism evidence="1 2">
    <name type="scientific">Streptomyces fumanus</name>
    <dbReference type="NCBI Taxonomy" id="67302"/>
    <lineage>
        <taxon>Bacteria</taxon>
        <taxon>Bacillati</taxon>
        <taxon>Actinomycetota</taxon>
        <taxon>Actinomycetes</taxon>
        <taxon>Kitasatosporales</taxon>
        <taxon>Streptomycetaceae</taxon>
        <taxon>Streptomyces</taxon>
    </lineage>
</organism>
<evidence type="ECO:0000313" key="2">
    <source>
        <dbReference type="Proteomes" id="UP000630718"/>
    </source>
</evidence>
<proteinExistence type="predicted"/>
<gene>
    <name evidence="1" type="ORF">GCM10018772_69520</name>
</gene>
<evidence type="ECO:0000313" key="1">
    <source>
        <dbReference type="EMBL" id="GHF33986.1"/>
    </source>
</evidence>